<dbReference type="Proteomes" id="UP001433268">
    <property type="component" value="Unassembled WGS sequence"/>
</dbReference>
<feature type="region of interest" description="Disordered" evidence="1">
    <location>
        <begin position="212"/>
        <end position="238"/>
    </location>
</feature>
<dbReference type="EMBL" id="JAQQWN010000006">
    <property type="protein sequence ID" value="KAK8080649.1"/>
    <property type="molecule type" value="Genomic_DNA"/>
</dbReference>
<reference evidence="2 3" key="1">
    <citation type="submission" date="2023-01" db="EMBL/GenBank/DDBJ databases">
        <title>Analysis of 21 Apiospora genomes using comparative genomics revels a genus with tremendous synthesis potential of carbohydrate active enzymes and secondary metabolites.</title>
        <authorList>
            <person name="Sorensen T."/>
        </authorList>
    </citation>
    <scope>NUCLEOTIDE SEQUENCE [LARGE SCALE GENOMIC DNA]</scope>
    <source>
        <strain evidence="2 3">CBS 114990</strain>
    </source>
</reference>
<organism evidence="2 3">
    <name type="scientific">Apiospora hydei</name>
    <dbReference type="NCBI Taxonomy" id="1337664"/>
    <lineage>
        <taxon>Eukaryota</taxon>
        <taxon>Fungi</taxon>
        <taxon>Dikarya</taxon>
        <taxon>Ascomycota</taxon>
        <taxon>Pezizomycotina</taxon>
        <taxon>Sordariomycetes</taxon>
        <taxon>Xylariomycetidae</taxon>
        <taxon>Amphisphaeriales</taxon>
        <taxon>Apiosporaceae</taxon>
        <taxon>Apiospora</taxon>
    </lineage>
</organism>
<comment type="caution">
    <text evidence="2">The sequence shown here is derived from an EMBL/GenBank/DDBJ whole genome shotgun (WGS) entry which is preliminary data.</text>
</comment>
<name>A0ABR1WAW8_9PEZI</name>
<evidence type="ECO:0000313" key="3">
    <source>
        <dbReference type="Proteomes" id="UP001433268"/>
    </source>
</evidence>
<sequence length="238" mass="25568">MGGYSGVAHRLFPPPELGSYGLRLFDSSKGAGQDKPYTRTFRLGPKGNASIGACACALQHHLPCPKARVHRAVGQNIGGRGVVARFGLFSEDEAGEEREYYATMTLIDGKQQRKHSAARRRYLRAGILLFEVSLARGTGRKEAAAEEEDQSGHAPLQCTLTTLEGTADSTASNTAKYVPTRCSSRGGPTPNPRRIARDIPELWVWVDASRDRDSISPVSGASARGPGRGEGMSDVGDR</sequence>
<evidence type="ECO:0000313" key="2">
    <source>
        <dbReference type="EMBL" id="KAK8080649.1"/>
    </source>
</evidence>
<feature type="region of interest" description="Disordered" evidence="1">
    <location>
        <begin position="164"/>
        <end position="195"/>
    </location>
</feature>
<dbReference type="GeneID" id="92045842"/>
<accession>A0ABR1WAW8</accession>
<gene>
    <name evidence="2" type="ORF">PG997_008467</name>
</gene>
<proteinExistence type="predicted"/>
<evidence type="ECO:0000256" key="1">
    <source>
        <dbReference type="SAM" id="MobiDB-lite"/>
    </source>
</evidence>
<dbReference type="RefSeq" id="XP_066668124.1">
    <property type="nucleotide sequence ID" value="XM_066812782.1"/>
</dbReference>
<feature type="compositionally biased region" description="Polar residues" evidence="1">
    <location>
        <begin position="164"/>
        <end position="175"/>
    </location>
</feature>
<protein>
    <submittedName>
        <fullName evidence="2">Uncharacterized protein</fullName>
    </submittedName>
</protein>
<keyword evidence="3" id="KW-1185">Reference proteome</keyword>